<dbReference type="AlphaFoldDB" id="A0A374N874"/>
<dbReference type="GO" id="GO:0016020">
    <property type="term" value="C:membrane"/>
    <property type="evidence" value="ECO:0007669"/>
    <property type="project" value="UniProtKB-SubCell"/>
</dbReference>
<dbReference type="PANTHER" id="PTHR30576:SF10">
    <property type="entry name" value="SLL5057 PROTEIN"/>
    <property type="match status" value="1"/>
</dbReference>
<organism evidence="9 10">
    <name type="scientific">Anaerobutyricum hallii</name>
    <dbReference type="NCBI Taxonomy" id="39488"/>
    <lineage>
        <taxon>Bacteria</taxon>
        <taxon>Bacillati</taxon>
        <taxon>Bacillota</taxon>
        <taxon>Clostridia</taxon>
        <taxon>Lachnospirales</taxon>
        <taxon>Lachnospiraceae</taxon>
        <taxon>Anaerobutyricum</taxon>
    </lineage>
</organism>
<evidence type="ECO:0000256" key="3">
    <source>
        <dbReference type="ARBA" id="ARBA00022679"/>
    </source>
</evidence>
<dbReference type="InterPro" id="IPR003362">
    <property type="entry name" value="Bact_transf"/>
</dbReference>
<feature type="transmembrane region" description="Helical" evidence="7">
    <location>
        <begin position="106"/>
        <end position="125"/>
    </location>
</feature>
<dbReference type="Gene3D" id="3.40.50.720">
    <property type="entry name" value="NAD(P)-binding Rossmann-like Domain"/>
    <property type="match status" value="1"/>
</dbReference>
<reference evidence="9 10" key="1">
    <citation type="submission" date="2018-08" db="EMBL/GenBank/DDBJ databases">
        <title>A genome reference for cultivated species of the human gut microbiota.</title>
        <authorList>
            <person name="Zou Y."/>
            <person name="Xue W."/>
            <person name="Luo G."/>
        </authorList>
    </citation>
    <scope>NUCLEOTIDE SEQUENCE [LARGE SCALE GENOMIC DNA]</scope>
    <source>
        <strain evidence="9 10">TM10-1AC</strain>
    </source>
</reference>
<evidence type="ECO:0000256" key="1">
    <source>
        <dbReference type="ARBA" id="ARBA00004141"/>
    </source>
</evidence>
<sequence>MYRKDSTGWIKHVDFIILDLICLQVAFVLAYALSGYGANPYQLILYRNMAVFMEVADLVVLFAMGTLKNVLKRGYYKDFVVTAQHGVILGACLLLYLFMLQEGQQYSRLALVLNIVIYILLTYLVRELWKHLLRKKMEDGENRSLLLVVSADVVSSVVESMKEHNYARYKIAGIAVIDKEMTGKYIDGVKVVANMENAAEYVCKEWIDEVLIVTSSVVPYPKELIEQFTETGVTVHLNLAKVQSVPGKKQFVEKIGDYTVLTTSINYASTRDLMLKRLMDIAGGLVGCLITGILFIFVAPAIYIASPGPIFFAQERVGKNGKRFKMYKFRSMYMDAEERKAELMKDNKLGDEKMFKLDFDPRVIGNKILPDGTHKTGIGDFIRRTSIDEFPQFFNVLKGDMSIIGTGPPLISETNFYELHHRARLAIKPGITGMWQVSGRSDITDFEEVVRLDKEYITNWNIGLDIKILFKTVLVVFKKDGSM</sequence>
<dbReference type="Proteomes" id="UP000262524">
    <property type="component" value="Unassembled WGS sequence"/>
</dbReference>
<feature type="transmembrane region" description="Helical" evidence="7">
    <location>
        <begin position="281"/>
        <end position="305"/>
    </location>
</feature>
<dbReference type="PANTHER" id="PTHR30576">
    <property type="entry name" value="COLANIC BIOSYNTHESIS UDP-GLUCOSE LIPID CARRIER TRANSFERASE"/>
    <property type="match status" value="1"/>
</dbReference>
<dbReference type="Pfam" id="PF13727">
    <property type="entry name" value="CoA_binding_3"/>
    <property type="match status" value="1"/>
</dbReference>
<comment type="similarity">
    <text evidence="2">Belongs to the bacterial sugar transferase family.</text>
</comment>
<evidence type="ECO:0000256" key="7">
    <source>
        <dbReference type="SAM" id="Phobius"/>
    </source>
</evidence>
<keyword evidence="6 7" id="KW-0472">Membrane</keyword>
<evidence type="ECO:0000256" key="4">
    <source>
        <dbReference type="ARBA" id="ARBA00022692"/>
    </source>
</evidence>
<evidence type="ECO:0000256" key="6">
    <source>
        <dbReference type="ARBA" id="ARBA00023136"/>
    </source>
</evidence>
<dbReference type="NCBIfam" id="TIGR03025">
    <property type="entry name" value="EPS_sugtrans"/>
    <property type="match status" value="1"/>
</dbReference>
<dbReference type="Pfam" id="PF02397">
    <property type="entry name" value="Bac_transf"/>
    <property type="match status" value="1"/>
</dbReference>
<keyword evidence="3 9" id="KW-0808">Transferase</keyword>
<gene>
    <name evidence="9" type="ORF">DXD91_13980</name>
</gene>
<protein>
    <submittedName>
        <fullName evidence="9">Sugar transferase</fullName>
    </submittedName>
</protein>
<feature type="transmembrane region" description="Helical" evidence="7">
    <location>
        <begin position="45"/>
        <end position="67"/>
    </location>
</feature>
<feature type="transmembrane region" description="Helical" evidence="7">
    <location>
        <begin position="79"/>
        <end position="100"/>
    </location>
</feature>
<keyword evidence="5 7" id="KW-1133">Transmembrane helix</keyword>
<accession>A0A374N874</accession>
<evidence type="ECO:0000256" key="2">
    <source>
        <dbReference type="ARBA" id="ARBA00006464"/>
    </source>
</evidence>
<feature type="domain" description="Bacterial sugar transferase" evidence="8">
    <location>
        <begin position="276"/>
        <end position="478"/>
    </location>
</feature>
<dbReference type="InterPro" id="IPR017475">
    <property type="entry name" value="EPS_sugar_tfrase"/>
</dbReference>
<dbReference type="GO" id="GO:0016780">
    <property type="term" value="F:phosphotransferase activity, for other substituted phosphate groups"/>
    <property type="evidence" value="ECO:0007669"/>
    <property type="project" value="TreeGrafter"/>
</dbReference>
<evidence type="ECO:0000313" key="9">
    <source>
        <dbReference type="EMBL" id="RGI79931.1"/>
    </source>
</evidence>
<keyword evidence="4 7" id="KW-0812">Transmembrane</keyword>
<evidence type="ECO:0000259" key="8">
    <source>
        <dbReference type="Pfam" id="PF02397"/>
    </source>
</evidence>
<comment type="caution">
    <text evidence="9">The sequence shown here is derived from an EMBL/GenBank/DDBJ whole genome shotgun (WGS) entry which is preliminary data.</text>
</comment>
<comment type="subcellular location">
    <subcellularLocation>
        <location evidence="1">Membrane</location>
        <topology evidence="1">Multi-pass membrane protein</topology>
    </subcellularLocation>
</comment>
<dbReference type="RefSeq" id="WP_117983565.1">
    <property type="nucleotide sequence ID" value="NZ_QSOE01000142.1"/>
</dbReference>
<evidence type="ECO:0000256" key="5">
    <source>
        <dbReference type="ARBA" id="ARBA00022989"/>
    </source>
</evidence>
<name>A0A374N874_9FIRM</name>
<feature type="transmembrane region" description="Helical" evidence="7">
    <location>
        <begin position="12"/>
        <end position="33"/>
    </location>
</feature>
<dbReference type="EMBL" id="QSOE01000142">
    <property type="protein sequence ID" value="RGI79931.1"/>
    <property type="molecule type" value="Genomic_DNA"/>
</dbReference>
<evidence type="ECO:0000313" key="10">
    <source>
        <dbReference type="Proteomes" id="UP000262524"/>
    </source>
</evidence>
<proteinExistence type="inferred from homology"/>